<organism evidence="1 2">
    <name type="scientific">Myotis myotis</name>
    <name type="common">Greater mouse-eared bat</name>
    <name type="synonym">Vespertilio myotis</name>
    <dbReference type="NCBI Taxonomy" id="51298"/>
    <lineage>
        <taxon>Eukaryota</taxon>
        <taxon>Metazoa</taxon>
        <taxon>Chordata</taxon>
        <taxon>Craniata</taxon>
        <taxon>Vertebrata</taxon>
        <taxon>Euteleostomi</taxon>
        <taxon>Mammalia</taxon>
        <taxon>Eutheria</taxon>
        <taxon>Laurasiatheria</taxon>
        <taxon>Chiroptera</taxon>
        <taxon>Yangochiroptera</taxon>
        <taxon>Vespertilionidae</taxon>
        <taxon>Myotis</taxon>
    </lineage>
</organism>
<gene>
    <name evidence="1" type="ORF">mMyoMyo1_009666</name>
</gene>
<evidence type="ECO:0000313" key="2">
    <source>
        <dbReference type="Proteomes" id="UP000527355"/>
    </source>
</evidence>
<dbReference type="Proteomes" id="UP000527355">
    <property type="component" value="Unassembled WGS sequence"/>
</dbReference>
<evidence type="ECO:0000313" key="1">
    <source>
        <dbReference type="EMBL" id="KAF6378744.1"/>
    </source>
</evidence>
<reference evidence="1 2" key="1">
    <citation type="journal article" date="2020" name="Nature">
        <title>Six reference-quality genomes reveal evolution of bat adaptations.</title>
        <authorList>
            <person name="Jebb D."/>
            <person name="Huang Z."/>
            <person name="Pippel M."/>
            <person name="Hughes G.M."/>
            <person name="Lavrichenko K."/>
            <person name="Devanna P."/>
            <person name="Winkler S."/>
            <person name="Jermiin L.S."/>
            <person name="Skirmuntt E.C."/>
            <person name="Katzourakis A."/>
            <person name="Burkitt-Gray L."/>
            <person name="Ray D.A."/>
            <person name="Sullivan K.A.M."/>
            <person name="Roscito J.G."/>
            <person name="Kirilenko B.M."/>
            <person name="Davalos L.M."/>
            <person name="Corthals A.P."/>
            <person name="Power M.L."/>
            <person name="Jones G."/>
            <person name="Ransome R.D."/>
            <person name="Dechmann D.K.N."/>
            <person name="Locatelli A.G."/>
            <person name="Puechmaille S.J."/>
            <person name="Fedrigo O."/>
            <person name="Jarvis E.D."/>
            <person name="Hiller M."/>
            <person name="Vernes S.C."/>
            <person name="Myers E.W."/>
            <person name="Teeling E.C."/>
        </authorList>
    </citation>
    <scope>NUCLEOTIDE SEQUENCE [LARGE SCALE GENOMIC DNA]</scope>
    <source>
        <strain evidence="1">MMyoMyo1</strain>
        <tissue evidence="1">Flight muscle</tissue>
    </source>
</reference>
<name>A0A7J7ZX50_MYOMY</name>
<protein>
    <submittedName>
        <fullName evidence="1">Uncharacterized protein</fullName>
    </submittedName>
</protein>
<proteinExistence type="predicted"/>
<accession>A0A7J7ZX50</accession>
<keyword evidence="2" id="KW-1185">Reference proteome</keyword>
<sequence>MGRTIALSPEIVSIRREHTVKAPCEIVYAIHIHFVCFSPLPSPVGAGPAALVGACQIQNLEALQLQSCPEGVSVACRTEEAASAVGPCCASFPSGSLSPLGHSWGVRVTPFQCFLFLWGSSKY</sequence>
<comment type="caution">
    <text evidence="1">The sequence shown here is derived from an EMBL/GenBank/DDBJ whole genome shotgun (WGS) entry which is preliminary data.</text>
</comment>
<dbReference type="AlphaFoldDB" id="A0A7J7ZX50"/>
<dbReference type="EMBL" id="JABWUV010000002">
    <property type="protein sequence ID" value="KAF6378744.1"/>
    <property type="molecule type" value="Genomic_DNA"/>
</dbReference>